<dbReference type="NCBIfam" id="TIGR02033">
    <property type="entry name" value="D-hydantoinase"/>
    <property type="match status" value="1"/>
</dbReference>
<name>A0A178ZUY6_9EURO</name>
<dbReference type="InterPro" id="IPR032466">
    <property type="entry name" value="Metal_Hydrolase"/>
</dbReference>
<dbReference type="OrthoDB" id="1924787at2759"/>
<dbReference type="STRING" id="1367422.A0A178ZUY6"/>
<comment type="PTM">
    <text evidence="7">Carbamylation allows a single lysine to coordinate two divalent metal cations.</text>
</comment>
<feature type="modified residue" description="N6-carboxylysine" evidence="7">
    <location>
        <position position="154"/>
    </location>
</feature>
<dbReference type="PANTHER" id="PTHR11647">
    <property type="entry name" value="HYDRANTOINASE/DIHYDROPYRIMIDINASE FAMILY MEMBER"/>
    <property type="match status" value="1"/>
</dbReference>
<evidence type="ECO:0000256" key="5">
    <source>
        <dbReference type="ARBA" id="ARBA00036696"/>
    </source>
</evidence>
<keyword evidence="10" id="KW-1185">Reference proteome</keyword>
<evidence type="ECO:0000256" key="4">
    <source>
        <dbReference type="ARBA" id="ARBA00022801"/>
    </source>
</evidence>
<comment type="catalytic activity">
    <reaction evidence="5">
        <text>5,6-dihydrouracil + H2O = 3-(carbamoylamino)propanoate + H(+)</text>
        <dbReference type="Rhea" id="RHEA:16121"/>
        <dbReference type="ChEBI" id="CHEBI:11892"/>
        <dbReference type="ChEBI" id="CHEBI:15377"/>
        <dbReference type="ChEBI" id="CHEBI:15378"/>
        <dbReference type="ChEBI" id="CHEBI:15901"/>
        <dbReference type="EC" id="3.5.2.2"/>
    </reaction>
</comment>
<keyword evidence="4" id="KW-0378">Hydrolase</keyword>
<dbReference type="SUPFAM" id="SSF51556">
    <property type="entry name" value="Metallo-dependent hydrolases"/>
    <property type="match status" value="1"/>
</dbReference>
<feature type="domain" description="Amidohydrolase-related" evidence="8">
    <location>
        <begin position="53"/>
        <end position="449"/>
    </location>
</feature>
<protein>
    <recommendedName>
        <fullName evidence="6">dihydropyrimidinase</fullName>
        <ecNumber evidence="6">3.5.2.2</ecNumber>
    </recommendedName>
</protein>
<dbReference type="AlphaFoldDB" id="A0A178ZUY6"/>
<dbReference type="SUPFAM" id="SSF51338">
    <property type="entry name" value="Composite domain of metallo-dependent hydrolases"/>
    <property type="match status" value="1"/>
</dbReference>
<dbReference type="InterPro" id="IPR011778">
    <property type="entry name" value="Hydantoinase/dihydroPyrase"/>
</dbReference>
<dbReference type="Proteomes" id="UP000078343">
    <property type="component" value="Unassembled WGS sequence"/>
</dbReference>
<comment type="caution">
    <text evidence="9">The sequence shown here is derived from an EMBL/GenBank/DDBJ whole genome shotgun (WGS) entry which is preliminary data.</text>
</comment>
<dbReference type="Gene3D" id="3.20.20.140">
    <property type="entry name" value="Metal-dependent hydrolases"/>
    <property type="match status" value="1"/>
</dbReference>
<dbReference type="GO" id="GO:0005737">
    <property type="term" value="C:cytoplasm"/>
    <property type="evidence" value="ECO:0007669"/>
    <property type="project" value="InterPro"/>
</dbReference>
<evidence type="ECO:0000256" key="6">
    <source>
        <dbReference type="ARBA" id="ARBA00039113"/>
    </source>
</evidence>
<dbReference type="InterPro" id="IPR006680">
    <property type="entry name" value="Amidohydro-rel"/>
</dbReference>
<dbReference type="FunFam" id="3.20.20.140:FF:000174">
    <property type="entry name" value="Dihydropyrimidinase-related protein 2"/>
    <property type="match status" value="1"/>
</dbReference>
<evidence type="ECO:0000259" key="8">
    <source>
        <dbReference type="Pfam" id="PF01979"/>
    </source>
</evidence>
<dbReference type="InterPro" id="IPR011059">
    <property type="entry name" value="Metal-dep_hydrolase_composite"/>
</dbReference>
<comment type="similarity">
    <text evidence="2">Belongs to the metallo-dependent hydrolases superfamily. Hydantoinase/dihydropyrimidinase family.</text>
</comment>
<gene>
    <name evidence="9" type="ORF">AYL99_02821</name>
</gene>
<evidence type="ECO:0000256" key="3">
    <source>
        <dbReference type="ARBA" id="ARBA00022723"/>
    </source>
</evidence>
<keyword evidence="3" id="KW-0479">Metal-binding</keyword>
<dbReference type="GeneID" id="30006991"/>
<accession>A0A178ZUY6</accession>
<dbReference type="GO" id="GO:0046872">
    <property type="term" value="F:metal ion binding"/>
    <property type="evidence" value="ECO:0007669"/>
    <property type="project" value="UniProtKB-KW"/>
</dbReference>
<dbReference type="EMBL" id="LVYI01000002">
    <property type="protein sequence ID" value="OAP63594.1"/>
    <property type="molecule type" value="Genomic_DNA"/>
</dbReference>
<evidence type="ECO:0000313" key="9">
    <source>
        <dbReference type="EMBL" id="OAP63594.1"/>
    </source>
</evidence>
<proteinExistence type="inferred from homology"/>
<evidence type="ECO:0000256" key="2">
    <source>
        <dbReference type="ARBA" id="ARBA00008829"/>
    </source>
</evidence>
<dbReference type="EC" id="3.5.2.2" evidence="6"/>
<dbReference type="InterPro" id="IPR050378">
    <property type="entry name" value="Metallo-dep_Hydrolases_sf"/>
</dbReference>
<organism evidence="9 10">
    <name type="scientific">Fonsecaea erecta</name>
    <dbReference type="NCBI Taxonomy" id="1367422"/>
    <lineage>
        <taxon>Eukaryota</taxon>
        <taxon>Fungi</taxon>
        <taxon>Dikarya</taxon>
        <taxon>Ascomycota</taxon>
        <taxon>Pezizomycotina</taxon>
        <taxon>Eurotiomycetes</taxon>
        <taxon>Chaetothyriomycetidae</taxon>
        <taxon>Chaetothyriales</taxon>
        <taxon>Herpotrichiellaceae</taxon>
        <taxon>Fonsecaea</taxon>
    </lineage>
</organism>
<dbReference type="PANTHER" id="PTHR11647:SF1">
    <property type="entry name" value="COLLAPSIN RESPONSE MEDIATOR PROTEIN"/>
    <property type="match status" value="1"/>
</dbReference>
<dbReference type="RefSeq" id="XP_018696961.1">
    <property type="nucleotide sequence ID" value="XM_018834337.1"/>
</dbReference>
<comment type="cofactor">
    <cofactor evidence="1">
        <name>Zn(2+)</name>
        <dbReference type="ChEBI" id="CHEBI:29105"/>
    </cofactor>
</comment>
<dbReference type="Gene3D" id="2.30.40.10">
    <property type="entry name" value="Urease, subunit C, domain 1"/>
    <property type="match status" value="1"/>
</dbReference>
<evidence type="ECO:0000256" key="7">
    <source>
        <dbReference type="PIRSR" id="PIRSR611778-50"/>
    </source>
</evidence>
<dbReference type="CDD" id="cd01314">
    <property type="entry name" value="D-HYD"/>
    <property type="match status" value="1"/>
</dbReference>
<evidence type="ECO:0000256" key="1">
    <source>
        <dbReference type="ARBA" id="ARBA00001947"/>
    </source>
</evidence>
<dbReference type="Pfam" id="PF01979">
    <property type="entry name" value="Amidohydro_1"/>
    <property type="match status" value="1"/>
</dbReference>
<reference evidence="9 10" key="1">
    <citation type="submission" date="2016-04" db="EMBL/GenBank/DDBJ databases">
        <title>Draft genome of Fonsecaea erecta CBS 125763.</title>
        <authorList>
            <person name="Weiss V.A."/>
            <person name="Vicente V.A."/>
            <person name="Raittz R.T."/>
            <person name="Moreno L.F."/>
            <person name="De Souza E.M."/>
            <person name="Pedrosa F.O."/>
            <person name="Steffens M.B."/>
            <person name="Faoro H."/>
            <person name="Tadra-Sfeir M.Z."/>
            <person name="Najafzadeh M.J."/>
            <person name="Felipe M.S."/>
            <person name="Teixeira M."/>
            <person name="Sun J."/>
            <person name="Xi L."/>
            <person name="Gomes R."/>
            <person name="De Azevedo C.M."/>
            <person name="Salgado C.G."/>
            <person name="Da Silva M.B."/>
            <person name="Nascimento M.F."/>
            <person name="Queiroz-Telles F."/>
            <person name="Attili D.S."/>
            <person name="Gorbushina A."/>
        </authorList>
    </citation>
    <scope>NUCLEOTIDE SEQUENCE [LARGE SCALE GENOMIC DNA]</scope>
    <source>
        <strain evidence="9 10">CBS 125763</strain>
    </source>
</reference>
<sequence>MEFDLIVRNGVIANASDIVRGQDIGIKDGVITCIGKSLPVQPSTRIIDAEGAYVTPGGVDSHVHLDQAEIVTGDTWLTGTRSAVCGGTTTVICFASQARHETQVLPAVEAYATLARGQTFCDYGFHLVLTNPTKKVLEEELPVLVHEHGVTSVKLYMTYRPMILRDSEILQLMTATRRLGMTTMIHAENHDMIEFIIESLEQQGLTDPYFHAVSRPAIAEGEATFRAISLSELMDTPILLVHVSAPQAAKHIREAQTRLLPVYGETCPQYLWLLSEKLKGEQFEGAKYVCSPPIRDRPEETDALWDGIANSTFTTFSSDHAATKFHVHGTGKRLGLIDGKPLFAKIPNGIPGVETRLPLLFKGVTSGRLSIHDFVRVCCTNPAKLYGLPTKGTIAAGYDGDLCIWYPDGRMRPFELDNAMLHHDIDYTPYEGMEFENWPRYTVLRGKVVWDRDNGGLTGTKGDGVYLKRGKSVLPGPRGKFVNEWRPPQ</sequence>
<dbReference type="GO" id="GO:0004157">
    <property type="term" value="F:dihydropyrimidinase activity"/>
    <property type="evidence" value="ECO:0007669"/>
    <property type="project" value="UniProtKB-EC"/>
</dbReference>
<evidence type="ECO:0000313" key="10">
    <source>
        <dbReference type="Proteomes" id="UP000078343"/>
    </source>
</evidence>